<dbReference type="EMBL" id="JAUKTV010000009">
    <property type="protein sequence ID" value="KAK0729088.1"/>
    <property type="molecule type" value="Genomic_DNA"/>
</dbReference>
<dbReference type="GO" id="GO:0005634">
    <property type="term" value="C:nucleus"/>
    <property type="evidence" value="ECO:0007669"/>
    <property type="project" value="TreeGrafter"/>
</dbReference>
<keyword evidence="1" id="KW-0539">Nucleus</keyword>
<sequence length="500" mass="54930">MDTNGTKKAGEQPKRRACDECRGRKLACSKEIDGCARCKREGIKCIYSPQKPMGRPRKRAHVEIDGAENNGSDTQEHKQDTFATAATTAITTPIPTLNPNDFVLPEFDPTLAMDLDFSFLDMSNTDLNFMDIIDPQTQFPPTQYLPTDPLPQPFDQALPPIDPVKTPHSSPPTPFFPFGNHLGHIDFNSSLCQQPPTKTPEVSSEDVAQIFSIPNVVTPCTTTTTTIPDENSVPGLSPGWNSNSSSSPPAGDPHSQHSEEPPAQTCSCLASLYLAMESVKTLPKSIGRAMRITRAASRTAHDSILCKVCSDVPLFDPENPGSLARPPMVSIQSLMMLGALLPSLSNAYMRILTMVDQEAAAADAQRRKIVFTLSEYGGLWGTLAEQEPFQCGAAEKLEGTVMDPNLWRLTVRALLKIDVYGVQGIECRDMRMLGLKDIIGMMEERSRARHRMMDELVEKGVIESPTAYVKLNENEDGGDQPTCLRIIDIAKRSMDELIIP</sequence>
<evidence type="ECO:0000259" key="3">
    <source>
        <dbReference type="PROSITE" id="PS50048"/>
    </source>
</evidence>
<dbReference type="Pfam" id="PF00172">
    <property type="entry name" value="Zn_clus"/>
    <property type="match status" value="1"/>
</dbReference>
<feature type="compositionally biased region" description="Low complexity" evidence="2">
    <location>
        <begin position="234"/>
        <end position="249"/>
    </location>
</feature>
<evidence type="ECO:0000256" key="1">
    <source>
        <dbReference type="ARBA" id="ARBA00023242"/>
    </source>
</evidence>
<dbReference type="GO" id="GO:0001080">
    <property type="term" value="P:nitrogen catabolite activation of transcription from RNA polymerase II promoter"/>
    <property type="evidence" value="ECO:0007669"/>
    <property type="project" value="TreeGrafter"/>
</dbReference>
<dbReference type="Gene3D" id="4.10.240.10">
    <property type="entry name" value="Zn(2)-C6 fungal-type DNA-binding domain"/>
    <property type="match status" value="1"/>
</dbReference>
<dbReference type="SUPFAM" id="SSF57701">
    <property type="entry name" value="Zn2/Cys6 DNA-binding domain"/>
    <property type="match status" value="1"/>
</dbReference>
<evidence type="ECO:0000313" key="5">
    <source>
        <dbReference type="Proteomes" id="UP001172159"/>
    </source>
</evidence>
<accession>A0AA40B7I2</accession>
<evidence type="ECO:0000256" key="2">
    <source>
        <dbReference type="SAM" id="MobiDB-lite"/>
    </source>
</evidence>
<dbReference type="SMART" id="SM00066">
    <property type="entry name" value="GAL4"/>
    <property type="match status" value="1"/>
</dbReference>
<proteinExistence type="predicted"/>
<gene>
    <name evidence="4" type="ORF">B0T21DRAFT_291718</name>
</gene>
<comment type="caution">
    <text evidence="4">The sequence shown here is derived from an EMBL/GenBank/DDBJ whole genome shotgun (WGS) entry which is preliminary data.</text>
</comment>
<dbReference type="GO" id="GO:0000981">
    <property type="term" value="F:DNA-binding transcription factor activity, RNA polymerase II-specific"/>
    <property type="evidence" value="ECO:0007669"/>
    <property type="project" value="InterPro"/>
</dbReference>
<dbReference type="GO" id="GO:0008270">
    <property type="term" value="F:zinc ion binding"/>
    <property type="evidence" value="ECO:0007669"/>
    <property type="project" value="InterPro"/>
</dbReference>
<dbReference type="PROSITE" id="PS00463">
    <property type="entry name" value="ZN2_CY6_FUNGAL_1"/>
    <property type="match status" value="1"/>
</dbReference>
<dbReference type="InterPro" id="IPR001138">
    <property type="entry name" value="Zn2Cys6_DnaBD"/>
</dbReference>
<dbReference type="AlphaFoldDB" id="A0AA40B7I2"/>
<evidence type="ECO:0000313" key="4">
    <source>
        <dbReference type="EMBL" id="KAK0729088.1"/>
    </source>
</evidence>
<dbReference type="PANTHER" id="PTHR31668">
    <property type="entry name" value="GLUCOSE TRANSPORT TRANSCRIPTION REGULATOR RGT1-RELATED-RELATED"/>
    <property type="match status" value="1"/>
</dbReference>
<name>A0AA40B7I2_9PEZI</name>
<reference evidence="4" key="1">
    <citation type="submission" date="2023-06" db="EMBL/GenBank/DDBJ databases">
        <title>Genome-scale phylogeny and comparative genomics of the fungal order Sordariales.</title>
        <authorList>
            <consortium name="Lawrence Berkeley National Laboratory"/>
            <person name="Hensen N."/>
            <person name="Bonometti L."/>
            <person name="Westerberg I."/>
            <person name="Brannstrom I.O."/>
            <person name="Guillou S."/>
            <person name="Cros-Aarteil S."/>
            <person name="Calhoun S."/>
            <person name="Haridas S."/>
            <person name="Kuo A."/>
            <person name="Mondo S."/>
            <person name="Pangilinan J."/>
            <person name="Riley R."/>
            <person name="Labutti K."/>
            <person name="Andreopoulos B."/>
            <person name="Lipzen A."/>
            <person name="Chen C."/>
            <person name="Yanf M."/>
            <person name="Daum C."/>
            <person name="Ng V."/>
            <person name="Clum A."/>
            <person name="Steindorff A."/>
            <person name="Ohm R."/>
            <person name="Martin F."/>
            <person name="Silar P."/>
            <person name="Natvig D."/>
            <person name="Lalanne C."/>
            <person name="Gautier V."/>
            <person name="Ament-Velasquez S.L."/>
            <person name="Kruys A."/>
            <person name="Hutchinson M.I."/>
            <person name="Powell A.J."/>
            <person name="Barry K."/>
            <person name="Miller A.N."/>
            <person name="Grigoriev I.V."/>
            <person name="Debuchy R."/>
            <person name="Gladieux P."/>
            <person name="Thoren M.H."/>
            <person name="Johannesson H."/>
        </authorList>
    </citation>
    <scope>NUCLEOTIDE SEQUENCE</scope>
    <source>
        <strain evidence="4">CBS 540.89</strain>
    </source>
</reference>
<feature type="domain" description="Zn(2)-C6 fungal-type" evidence="3">
    <location>
        <begin position="17"/>
        <end position="47"/>
    </location>
</feature>
<keyword evidence="5" id="KW-1185">Reference proteome</keyword>
<organism evidence="4 5">
    <name type="scientific">Apiosordaria backusii</name>
    <dbReference type="NCBI Taxonomy" id="314023"/>
    <lineage>
        <taxon>Eukaryota</taxon>
        <taxon>Fungi</taxon>
        <taxon>Dikarya</taxon>
        <taxon>Ascomycota</taxon>
        <taxon>Pezizomycotina</taxon>
        <taxon>Sordariomycetes</taxon>
        <taxon>Sordariomycetidae</taxon>
        <taxon>Sordariales</taxon>
        <taxon>Lasiosphaeriaceae</taxon>
        <taxon>Apiosordaria</taxon>
    </lineage>
</organism>
<dbReference type="Proteomes" id="UP001172159">
    <property type="component" value="Unassembled WGS sequence"/>
</dbReference>
<dbReference type="PROSITE" id="PS50048">
    <property type="entry name" value="ZN2_CY6_FUNGAL_2"/>
    <property type="match status" value="1"/>
</dbReference>
<dbReference type="InterPro" id="IPR050797">
    <property type="entry name" value="Carb_Metab_Trans_Reg"/>
</dbReference>
<feature type="region of interest" description="Disordered" evidence="2">
    <location>
        <begin position="221"/>
        <end position="262"/>
    </location>
</feature>
<dbReference type="CDD" id="cd00067">
    <property type="entry name" value="GAL4"/>
    <property type="match status" value="1"/>
</dbReference>
<dbReference type="PANTHER" id="PTHR31668:SF4">
    <property type="entry name" value="TRANSCRIPTIONAL ACTIVATOR PROTEIN DAL81"/>
    <property type="match status" value="1"/>
</dbReference>
<protein>
    <recommendedName>
        <fullName evidence="3">Zn(2)-C6 fungal-type domain-containing protein</fullName>
    </recommendedName>
</protein>
<dbReference type="InterPro" id="IPR036864">
    <property type="entry name" value="Zn2-C6_fun-type_DNA-bd_sf"/>
</dbReference>